<sequence>MRMKFRGEFSIKFSSVVEFCLWIVGYLPVSMIILVKYFFSDDIPSSKWNSSIAIFNINVRFQIFMFILIAISTIFIFKITLYILKIWISRKLKSPYTSKINRIIKFNKLTLEKYSFFILSLMLPFIFESGESVFDLLIIFTLILVLIIIMIKMEQITVNPIFLFSSLNVIEATVDEVGETKRVTIITNYSIVELENIETEAYFQYFNNVYFLIKKS</sequence>
<gene>
    <name evidence="2" type="ORF">CBF31_08605</name>
</gene>
<dbReference type="EMBL" id="NGJY01000003">
    <property type="protein sequence ID" value="RSU02419.1"/>
    <property type="molecule type" value="Genomic_DNA"/>
</dbReference>
<keyword evidence="3" id="KW-1185">Reference proteome</keyword>
<keyword evidence="1" id="KW-0812">Transmembrane</keyword>
<dbReference type="RefSeq" id="WP_126832059.1">
    <property type="nucleotide sequence ID" value="NZ_CBCRYB010000009.1"/>
</dbReference>
<reference evidence="2 3" key="1">
    <citation type="submission" date="2017-05" db="EMBL/GenBank/DDBJ databases">
        <title>Vagococcus spp. assemblies.</title>
        <authorList>
            <person name="Gulvik C.A."/>
        </authorList>
    </citation>
    <scope>NUCLEOTIDE SEQUENCE [LARGE SCALE GENOMIC DNA]</scope>
    <source>
        <strain evidence="2 3">CCUG 41755</strain>
    </source>
</reference>
<dbReference type="AlphaFoldDB" id="A0A430A6B6"/>
<feature type="transmembrane region" description="Helical" evidence="1">
    <location>
        <begin position="133"/>
        <end position="151"/>
    </location>
</feature>
<dbReference type="OrthoDB" id="208943at186826"/>
<keyword evidence="1" id="KW-1133">Transmembrane helix</keyword>
<evidence type="ECO:0000256" key="1">
    <source>
        <dbReference type="SAM" id="Phobius"/>
    </source>
</evidence>
<feature type="transmembrane region" description="Helical" evidence="1">
    <location>
        <begin position="59"/>
        <end position="88"/>
    </location>
</feature>
<keyword evidence="1" id="KW-0472">Membrane</keyword>
<feature type="transmembrane region" description="Helical" evidence="1">
    <location>
        <begin position="20"/>
        <end position="39"/>
    </location>
</feature>
<evidence type="ECO:0000313" key="3">
    <source>
        <dbReference type="Proteomes" id="UP000287101"/>
    </source>
</evidence>
<proteinExistence type="predicted"/>
<feature type="transmembrane region" description="Helical" evidence="1">
    <location>
        <begin position="109"/>
        <end position="127"/>
    </location>
</feature>
<accession>A0A430A6B6</accession>
<dbReference type="Proteomes" id="UP000287101">
    <property type="component" value="Unassembled WGS sequence"/>
</dbReference>
<comment type="caution">
    <text evidence="2">The sequence shown here is derived from an EMBL/GenBank/DDBJ whole genome shotgun (WGS) entry which is preliminary data.</text>
</comment>
<name>A0A430A6B6_9ENTE</name>
<evidence type="ECO:0000313" key="2">
    <source>
        <dbReference type="EMBL" id="RSU02419.1"/>
    </source>
</evidence>
<organism evidence="2 3">
    <name type="scientific">Vagococcus fessus</name>
    <dbReference type="NCBI Taxonomy" id="120370"/>
    <lineage>
        <taxon>Bacteria</taxon>
        <taxon>Bacillati</taxon>
        <taxon>Bacillota</taxon>
        <taxon>Bacilli</taxon>
        <taxon>Lactobacillales</taxon>
        <taxon>Enterococcaceae</taxon>
        <taxon>Vagococcus</taxon>
    </lineage>
</organism>
<protein>
    <submittedName>
        <fullName evidence="2">Uncharacterized protein</fullName>
    </submittedName>
</protein>